<dbReference type="GO" id="GO:0046394">
    <property type="term" value="P:carboxylic acid biosynthetic process"/>
    <property type="evidence" value="ECO:0007669"/>
    <property type="project" value="UniProtKB-ARBA"/>
</dbReference>
<sequence>MKPLILNFLDLSTPEGSFARREPDEALIRVDNLGITRGDGIFETAGVIEGVPLALEAHLARFARSASMLDLPEPNLDLWRRVVVDTAHQMADAGVLTGVKFCMTRGIEGEVSAPTGWALGFIADDPTAVRRDGIDVVKLDRGFRHDVAETSPWLLQGAKTLSYAVNKSVLREAERRGATDVIFTSTDGYILEGPSSSLVARIDGVYVTPPPSMGILPGTTQGDIFTCLERRGLATRVDAVKVADLDRADGVWLCSSTRGAAPVRTIDGNAVPLDHAATELINGDLDARRS</sequence>
<dbReference type="NCBIfam" id="NF005888">
    <property type="entry name" value="PRK07849.1-3"/>
    <property type="match status" value="1"/>
</dbReference>
<organism evidence="3 4">
    <name type="scientific">Acidipropionibacterium jensenii</name>
    <dbReference type="NCBI Taxonomy" id="1749"/>
    <lineage>
        <taxon>Bacteria</taxon>
        <taxon>Bacillati</taxon>
        <taxon>Actinomycetota</taxon>
        <taxon>Actinomycetes</taxon>
        <taxon>Propionibacteriales</taxon>
        <taxon>Propionibacteriaceae</taxon>
        <taxon>Acidipropionibacterium</taxon>
    </lineage>
</organism>
<dbReference type="InterPro" id="IPR043131">
    <property type="entry name" value="BCAT-like_N"/>
</dbReference>
<dbReference type="InterPro" id="IPR043132">
    <property type="entry name" value="BCAT-like_C"/>
</dbReference>
<dbReference type="EMBL" id="LR134473">
    <property type="protein sequence ID" value="VEI03756.1"/>
    <property type="molecule type" value="Genomic_DNA"/>
</dbReference>
<dbReference type="RefSeq" id="WP_028702202.1">
    <property type="nucleotide sequence ID" value="NZ_JAKDXC010000219.1"/>
</dbReference>
<reference evidence="3 4" key="2">
    <citation type="submission" date="2018-12" db="EMBL/GenBank/DDBJ databases">
        <authorList>
            <consortium name="Pathogen Informatics"/>
        </authorList>
    </citation>
    <scope>NUCLEOTIDE SEQUENCE [LARGE SCALE GENOMIC DNA]</scope>
    <source>
        <strain evidence="3 4">NCTC13652</strain>
    </source>
</reference>
<dbReference type="InterPro" id="IPR036038">
    <property type="entry name" value="Aminotransferase-like"/>
</dbReference>
<keyword evidence="2" id="KW-0456">Lyase</keyword>
<name>A0A3S4V394_9ACTN</name>
<dbReference type="Proteomes" id="UP000277858">
    <property type="component" value="Chromosome"/>
</dbReference>
<dbReference type="STRING" id="1122997.GCA_000425285_00351"/>
<gene>
    <name evidence="3" type="primary">dat</name>
    <name evidence="2" type="ORF">C0Z10_01815</name>
    <name evidence="3" type="ORF">NCTC13652_01969</name>
</gene>
<dbReference type="Gene3D" id="3.20.10.10">
    <property type="entry name" value="D-amino Acid Aminotransferase, subunit A, domain 2"/>
    <property type="match status" value="1"/>
</dbReference>
<dbReference type="Gene3D" id="3.30.470.10">
    <property type="match status" value="1"/>
</dbReference>
<keyword evidence="3" id="KW-0032">Aminotransferase</keyword>
<dbReference type="EMBL" id="CP025570">
    <property type="protein sequence ID" value="AZZ38691.1"/>
    <property type="molecule type" value="Genomic_DNA"/>
</dbReference>
<evidence type="ECO:0000313" key="5">
    <source>
        <dbReference type="Proteomes" id="UP000285875"/>
    </source>
</evidence>
<dbReference type="Proteomes" id="UP000285875">
    <property type="component" value="Chromosome"/>
</dbReference>
<accession>A0A3S4V394</accession>
<dbReference type="EC" id="2.6.1.21" evidence="3"/>
<dbReference type="GO" id="GO:0005829">
    <property type="term" value="C:cytosol"/>
    <property type="evidence" value="ECO:0007669"/>
    <property type="project" value="TreeGrafter"/>
</dbReference>
<reference evidence="2" key="3">
    <citation type="journal article" date="2019" name="Microorganisms">
        <title>Red-Brown Pigmentation of Acidipropionibacterium jensenii Is Tied to Haemolytic Activity and cyl-Like Gene Cluster.</title>
        <authorList>
            <person name="Deptula P."/>
            <person name="Loivamaa I."/>
            <person name="Smolander O.P."/>
            <person name="Laine P."/>
            <person name="Roberts R.J."/>
            <person name="Piironen V."/>
            <person name="Paulin L."/>
            <person name="Savijoki K."/>
            <person name="Auvinen P."/>
            <person name="Varmanen P."/>
        </authorList>
    </citation>
    <scope>NUCLEOTIDE SEQUENCE</scope>
    <source>
        <strain evidence="2">JS280</strain>
    </source>
</reference>
<evidence type="ECO:0000313" key="4">
    <source>
        <dbReference type="Proteomes" id="UP000277858"/>
    </source>
</evidence>
<reference evidence="5" key="1">
    <citation type="submission" date="2017-12" db="EMBL/GenBank/DDBJ databases">
        <title>Whole genome sequencing of Acidipropionibacterium jensenii strains JS279 and JS280.</title>
        <authorList>
            <person name="Deptula P."/>
            <person name="Laine P."/>
            <person name="Smolander O.-P."/>
            <person name="Paulin L."/>
            <person name="Auvinen P."/>
            <person name="Varmanen P."/>
        </authorList>
    </citation>
    <scope>NUCLEOTIDE SEQUENCE [LARGE SCALE GENOMIC DNA]</scope>
    <source>
        <strain evidence="5">JS280</strain>
    </source>
</reference>
<dbReference type="PANTHER" id="PTHR42743">
    <property type="entry name" value="AMINO-ACID AMINOTRANSFERASE"/>
    <property type="match status" value="1"/>
</dbReference>
<dbReference type="AlphaFoldDB" id="A0A3S4V394"/>
<protein>
    <submittedName>
        <fullName evidence="2">Aminodeoxychorismate lyase</fullName>
    </submittedName>
    <submittedName>
        <fullName evidence="3">D-alanine aminotransferase</fullName>
        <ecNumber evidence="3">2.6.1.21</ecNumber>
    </submittedName>
</protein>
<dbReference type="KEGG" id="aji:C0Z10_01815"/>
<dbReference type="PANTHER" id="PTHR42743:SF11">
    <property type="entry name" value="AMINODEOXYCHORISMATE LYASE"/>
    <property type="match status" value="1"/>
</dbReference>
<dbReference type="InterPro" id="IPR050571">
    <property type="entry name" value="Class-IV_PLP-Dep_Aminotrnsfr"/>
</dbReference>
<keyword evidence="3" id="KW-0808">Transferase</keyword>
<dbReference type="Pfam" id="PF01063">
    <property type="entry name" value="Aminotran_4"/>
    <property type="match status" value="1"/>
</dbReference>
<comment type="similarity">
    <text evidence="1">Belongs to the class-IV pyridoxal-phosphate-dependent aminotransferase family.</text>
</comment>
<dbReference type="GO" id="GO:0016829">
    <property type="term" value="F:lyase activity"/>
    <property type="evidence" value="ECO:0007669"/>
    <property type="project" value="UniProtKB-KW"/>
</dbReference>
<evidence type="ECO:0000313" key="3">
    <source>
        <dbReference type="EMBL" id="VEI03756.1"/>
    </source>
</evidence>
<evidence type="ECO:0000256" key="1">
    <source>
        <dbReference type="ARBA" id="ARBA00009320"/>
    </source>
</evidence>
<dbReference type="SUPFAM" id="SSF56752">
    <property type="entry name" value="D-aminoacid aminotransferase-like PLP-dependent enzymes"/>
    <property type="match status" value="1"/>
</dbReference>
<keyword evidence="4" id="KW-1185">Reference proteome</keyword>
<dbReference type="InterPro" id="IPR001544">
    <property type="entry name" value="Aminotrans_IV"/>
</dbReference>
<evidence type="ECO:0000313" key="2">
    <source>
        <dbReference type="EMBL" id="AZZ38691.1"/>
    </source>
</evidence>
<dbReference type="OrthoDB" id="9805628at2"/>
<dbReference type="GO" id="GO:0047810">
    <property type="term" value="F:D-alanine-2-oxoglutarate aminotransferase activity"/>
    <property type="evidence" value="ECO:0007669"/>
    <property type="project" value="UniProtKB-EC"/>
</dbReference>
<proteinExistence type="inferred from homology"/>